<name>A0A520S1K1_9GAMM</name>
<feature type="domain" description="Phospholipid/glycerol acyltransferase" evidence="1">
    <location>
        <begin position="79"/>
        <end position="203"/>
    </location>
</feature>
<dbReference type="EMBL" id="SHAG01000013">
    <property type="protein sequence ID" value="RZO76339.1"/>
    <property type="molecule type" value="Genomic_DNA"/>
</dbReference>
<dbReference type="InterPro" id="IPR002123">
    <property type="entry name" value="Plipid/glycerol_acylTrfase"/>
</dbReference>
<dbReference type="SUPFAM" id="SSF69593">
    <property type="entry name" value="Glycerol-3-phosphate (1)-acyltransferase"/>
    <property type="match status" value="1"/>
</dbReference>
<evidence type="ECO:0000313" key="2">
    <source>
        <dbReference type="EMBL" id="RZO76339.1"/>
    </source>
</evidence>
<dbReference type="SMART" id="SM00563">
    <property type="entry name" value="PlsC"/>
    <property type="match status" value="1"/>
</dbReference>
<protein>
    <submittedName>
        <fullName evidence="2">Hemolysin</fullName>
    </submittedName>
</protein>
<dbReference type="AlphaFoldDB" id="A0A520S1K1"/>
<gene>
    <name evidence="2" type="ORF">EVA68_04620</name>
</gene>
<organism evidence="2 3">
    <name type="scientific">OM182 bacterium</name>
    <dbReference type="NCBI Taxonomy" id="2510334"/>
    <lineage>
        <taxon>Bacteria</taxon>
        <taxon>Pseudomonadati</taxon>
        <taxon>Pseudomonadota</taxon>
        <taxon>Gammaproteobacteria</taxon>
        <taxon>OMG group</taxon>
        <taxon>OM182 clade</taxon>
    </lineage>
</organism>
<evidence type="ECO:0000259" key="1">
    <source>
        <dbReference type="SMART" id="SM00563"/>
    </source>
</evidence>
<dbReference type="Proteomes" id="UP000316199">
    <property type="component" value="Unassembled WGS sequence"/>
</dbReference>
<accession>A0A520S1K1</accession>
<sequence>MKPLPKLSYAQESDPWLKQKIVNFIEVITGRNQLTEIYDNLKDEPFLSPRFFSRGIELGKLELSYNRAEEQTIPQAGPLVFIANHPFGIIDGLILCEIAARTRGDFRILLNNRLMKDEDLNHLFLPIDFDGTREASRKNVETKRNAQKVLDHAGTIIIFPSGGVATRGHYGLGPLEEFPWSTFAAKIIMKSEATVIPVNFNGENSFFFHLVSGFSEAARLSLFIREVTRRMGTKIEFTIGKPISYIEMRKVGDRKALTEYLKKKVDDLSPTPPRAGLSFLSRGNSSCR</sequence>
<evidence type="ECO:0000313" key="3">
    <source>
        <dbReference type="Proteomes" id="UP000316199"/>
    </source>
</evidence>
<dbReference type="Pfam" id="PF19576">
    <property type="entry name" value="Acyltransf_2"/>
    <property type="match status" value="1"/>
</dbReference>
<proteinExistence type="predicted"/>
<comment type="caution">
    <text evidence="2">The sequence shown here is derived from an EMBL/GenBank/DDBJ whole genome shotgun (WGS) entry which is preliminary data.</text>
</comment>
<dbReference type="CDD" id="cd07986">
    <property type="entry name" value="LPLAT_ACT14924-like"/>
    <property type="match status" value="1"/>
</dbReference>
<reference evidence="2 3" key="1">
    <citation type="submission" date="2019-02" db="EMBL/GenBank/DDBJ databases">
        <title>Prokaryotic population dynamics and viral predation in marine succession experiment using metagenomics: the confinement effect.</title>
        <authorList>
            <person name="Haro-Moreno J.M."/>
            <person name="Rodriguez-Valera F."/>
            <person name="Lopez-Perez M."/>
        </authorList>
    </citation>
    <scope>NUCLEOTIDE SEQUENCE [LARGE SCALE GENOMIC DNA]</scope>
    <source>
        <strain evidence="2">MED-G157</strain>
    </source>
</reference>
<dbReference type="GO" id="GO:0016746">
    <property type="term" value="F:acyltransferase activity"/>
    <property type="evidence" value="ECO:0007669"/>
    <property type="project" value="InterPro"/>
</dbReference>
<dbReference type="InterPro" id="IPR045746">
    <property type="entry name" value="ACT14924-like_Acyltransf_dom"/>
</dbReference>